<dbReference type="EMBL" id="FUYJ01000008">
    <property type="protein sequence ID" value="SKB04687.1"/>
    <property type="molecule type" value="Genomic_DNA"/>
</dbReference>
<dbReference type="AlphaFoldDB" id="A0A1T4YS74"/>
<dbReference type="NCBIfam" id="TIGR00302">
    <property type="entry name" value="phosphoribosylformylglycinamidine synthase subunit PurS"/>
    <property type="match status" value="1"/>
</dbReference>
<protein>
    <recommendedName>
        <fullName evidence="6">Phosphoribosylformylglycinamidine synthase subunit PurS</fullName>
        <shortName evidence="6">FGAM synthase</shortName>
        <ecNumber evidence="6">6.3.5.3</ecNumber>
    </recommendedName>
    <alternativeName>
        <fullName evidence="6">Formylglycinamide ribonucleotide amidotransferase subunit III</fullName>
        <shortName evidence="6">FGAR amidotransferase III</shortName>
        <shortName evidence="6">FGAR-AT III</shortName>
    </alternativeName>
    <alternativeName>
        <fullName evidence="6">Phosphoribosylformylglycinamidine synthase subunit III</fullName>
    </alternativeName>
</protein>
<dbReference type="Gene3D" id="3.30.1280.10">
    <property type="entry name" value="Phosphoribosylformylglycinamidine synthase subunit PurS"/>
    <property type="match status" value="1"/>
</dbReference>
<keyword evidence="3 6" id="KW-0547">Nucleotide-binding</keyword>
<dbReference type="InterPro" id="IPR003850">
    <property type="entry name" value="PurS"/>
</dbReference>
<dbReference type="GO" id="GO:0005524">
    <property type="term" value="F:ATP binding"/>
    <property type="evidence" value="ECO:0007669"/>
    <property type="project" value="UniProtKB-UniRule"/>
</dbReference>
<keyword evidence="8" id="KW-1185">Reference proteome</keyword>
<dbReference type="Proteomes" id="UP000190042">
    <property type="component" value="Unassembled WGS sequence"/>
</dbReference>
<dbReference type="RefSeq" id="WP_009498635.1">
    <property type="nucleotide sequence ID" value="NZ_FUYJ01000008.1"/>
</dbReference>
<comment type="pathway">
    <text evidence="6">Purine metabolism; IMP biosynthesis via de novo pathway; 5-amino-1-(5-phospho-D-ribosyl)imidazole from N(2)-formyl-N(1)-(5-phospho-D-ribosyl)glycinamide: step 1/2.</text>
</comment>
<sequence length="84" mass="9422">MTKVTIYVTLRESVVDPQGIATTDALQKMGFEEVKSVRVGKLIELEMDGSEQAVEARVKEMCDELLINKVIEDYRFEIGEVAGK</sequence>
<evidence type="ECO:0000256" key="4">
    <source>
        <dbReference type="ARBA" id="ARBA00022755"/>
    </source>
</evidence>
<dbReference type="SUPFAM" id="SSF82697">
    <property type="entry name" value="PurS-like"/>
    <property type="match status" value="1"/>
</dbReference>
<comment type="function">
    <text evidence="6">Part of the phosphoribosylformylglycinamidine synthase complex involved in the purines biosynthetic pathway. Catalyzes the ATP-dependent conversion of formylglycinamide ribonucleotide (FGAR) and glutamine to yield formylglycinamidine ribonucleotide (FGAM) and glutamate. The FGAM synthase complex is composed of three subunits. PurQ produces an ammonia molecule by converting glutamine to glutamate. PurL transfers the ammonia molecule to FGAR to form FGAM in an ATP-dependent manner. PurS interacts with PurQ and PurL and is thought to assist in the transfer of the ammonia molecule from PurQ to PurL.</text>
</comment>
<comment type="catalytic activity">
    <reaction evidence="6">
        <text>N(2)-formyl-N(1)-(5-phospho-beta-D-ribosyl)glycinamide + L-glutamine + ATP + H2O = 2-formamido-N(1)-(5-O-phospho-beta-D-ribosyl)acetamidine + L-glutamate + ADP + phosphate + H(+)</text>
        <dbReference type="Rhea" id="RHEA:17129"/>
        <dbReference type="ChEBI" id="CHEBI:15377"/>
        <dbReference type="ChEBI" id="CHEBI:15378"/>
        <dbReference type="ChEBI" id="CHEBI:29985"/>
        <dbReference type="ChEBI" id="CHEBI:30616"/>
        <dbReference type="ChEBI" id="CHEBI:43474"/>
        <dbReference type="ChEBI" id="CHEBI:58359"/>
        <dbReference type="ChEBI" id="CHEBI:147286"/>
        <dbReference type="ChEBI" id="CHEBI:147287"/>
        <dbReference type="ChEBI" id="CHEBI:456216"/>
        <dbReference type="EC" id="6.3.5.3"/>
    </reaction>
</comment>
<comment type="similarity">
    <text evidence="6">Belongs to the PurS family.</text>
</comment>
<dbReference type="UniPathway" id="UPA00074">
    <property type="reaction ID" value="UER00128"/>
</dbReference>
<reference evidence="8" key="1">
    <citation type="submission" date="2017-02" db="EMBL/GenBank/DDBJ databases">
        <authorList>
            <person name="Varghese N."/>
            <person name="Submissions S."/>
        </authorList>
    </citation>
    <scope>NUCLEOTIDE SEQUENCE [LARGE SCALE GENOMIC DNA]</scope>
    <source>
        <strain evidence="8">DSM 23966</strain>
    </source>
</reference>
<dbReference type="GO" id="GO:0004642">
    <property type="term" value="F:phosphoribosylformylglycinamidine synthase activity"/>
    <property type="evidence" value="ECO:0007669"/>
    <property type="project" value="UniProtKB-UniRule"/>
</dbReference>
<keyword evidence="2 6" id="KW-0436">Ligase</keyword>
<dbReference type="GO" id="GO:0006189">
    <property type="term" value="P:'de novo' IMP biosynthetic process"/>
    <property type="evidence" value="ECO:0007669"/>
    <property type="project" value="UniProtKB-UniRule"/>
</dbReference>
<keyword evidence="4 6" id="KW-0658">Purine biosynthesis</keyword>
<accession>A0A1T4YS74</accession>
<dbReference type="PANTHER" id="PTHR34696">
    <property type="entry name" value="PHOSPHORIBOSYLFORMYLGLYCINAMIDINE SYNTHASE SUBUNIT PURS"/>
    <property type="match status" value="1"/>
</dbReference>
<dbReference type="Pfam" id="PF02700">
    <property type="entry name" value="PurS"/>
    <property type="match status" value="1"/>
</dbReference>
<keyword evidence="5 6" id="KW-0067">ATP-binding</keyword>
<evidence type="ECO:0000256" key="2">
    <source>
        <dbReference type="ARBA" id="ARBA00022598"/>
    </source>
</evidence>
<dbReference type="EC" id="6.3.5.3" evidence="6"/>
<comment type="subcellular location">
    <subcellularLocation>
        <location evidence="6">Cytoplasm</location>
    </subcellularLocation>
</comment>
<proteinExistence type="inferred from homology"/>
<dbReference type="GO" id="GO:0005737">
    <property type="term" value="C:cytoplasm"/>
    <property type="evidence" value="ECO:0007669"/>
    <property type="project" value="UniProtKB-SubCell"/>
</dbReference>
<comment type="subunit">
    <text evidence="6">Part of the FGAM synthase complex composed of 1 PurL, 1 PurQ and 2 PurS subunits.</text>
</comment>
<evidence type="ECO:0000313" key="8">
    <source>
        <dbReference type="Proteomes" id="UP000190042"/>
    </source>
</evidence>
<organism evidence="7 8">
    <name type="scientific">Sporosarcina newyorkensis</name>
    <dbReference type="NCBI Taxonomy" id="759851"/>
    <lineage>
        <taxon>Bacteria</taxon>
        <taxon>Bacillati</taxon>
        <taxon>Bacillota</taxon>
        <taxon>Bacilli</taxon>
        <taxon>Bacillales</taxon>
        <taxon>Caryophanaceae</taxon>
        <taxon>Sporosarcina</taxon>
    </lineage>
</organism>
<dbReference type="PANTHER" id="PTHR34696:SF1">
    <property type="entry name" value="PHOSPHORIBOSYLFORMYLGLYCINAMIDINE SYNTHASE SUBUNIT PURS"/>
    <property type="match status" value="1"/>
</dbReference>
<dbReference type="InterPro" id="IPR036604">
    <property type="entry name" value="PurS-like_sf"/>
</dbReference>
<gene>
    <name evidence="6" type="primary">purS</name>
    <name evidence="7" type="ORF">SAMN04244570_3499</name>
</gene>
<dbReference type="NCBIfam" id="NF004630">
    <property type="entry name" value="PRK05974.1"/>
    <property type="match status" value="1"/>
</dbReference>
<keyword evidence="1 6" id="KW-0963">Cytoplasm</keyword>
<evidence type="ECO:0000256" key="5">
    <source>
        <dbReference type="ARBA" id="ARBA00022840"/>
    </source>
</evidence>
<evidence type="ECO:0000256" key="1">
    <source>
        <dbReference type="ARBA" id="ARBA00022490"/>
    </source>
</evidence>
<evidence type="ECO:0000256" key="6">
    <source>
        <dbReference type="HAMAP-Rule" id="MF_01926"/>
    </source>
</evidence>
<evidence type="ECO:0000313" key="7">
    <source>
        <dbReference type="EMBL" id="SKB04687.1"/>
    </source>
</evidence>
<name>A0A1T4YS74_9BACL</name>
<evidence type="ECO:0000256" key="3">
    <source>
        <dbReference type="ARBA" id="ARBA00022741"/>
    </source>
</evidence>
<dbReference type="HAMAP" id="MF_01926">
    <property type="entry name" value="PurS"/>
    <property type="match status" value="1"/>
</dbReference>